<dbReference type="InterPro" id="IPR035874">
    <property type="entry name" value="IDS"/>
</dbReference>
<dbReference type="GO" id="GO:0046872">
    <property type="term" value="F:metal ion binding"/>
    <property type="evidence" value="ECO:0007669"/>
    <property type="project" value="UniProtKB-KW"/>
</dbReference>
<dbReference type="PANTHER" id="PTHR45953">
    <property type="entry name" value="IDURONATE 2-SULFATASE"/>
    <property type="match status" value="1"/>
</dbReference>
<dbReference type="InterPro" id="IPR000917">
    <property type="entry name" value="Sulfatase_N"/>
</dbReference>
<dbReference type="EMBL" id="CAAHFG010000002">
    <property type="protein sequence ID" value="VGO15411.1"/>
    <property type="molecule type" value="Genomic_DNA"/>
</dbReference>
<gene>
    <name evidence="9" type="primary">betC_68</name>
    <name evidence="9" type="ORF">PDESU_03994</name>
</gene>
<evidence type="ECO:0000259" key="8">
    <source>
        <dbReference type="Pfam" id="PF00884"/>
    </source>
</evidence>
<evidence type="ECO:0000313" key="10">
    <source>
        <dbReference type="Proteomes" id="UP000366872"/>
    </source>
</evidence>
<evidence type="ECO:0000256" key="1">
    <source>
        <dbReference type="ARBA" id="ARBA00001913"/>
    </source>
</evidence>
<dbReference type="SUPFAM" id="SSF53649">
    <property type="entry name" value="Alkaline phosphatase-like"/>
    <property type="match status" value="1"/>
</dbReference>
<sequence length="466" mass="52489">MFGKKTVAAAFTILVSLSAVADGRPNILFISVDDLRPELGCYGQEYMITPNIDRLAEEGVLFERAYCNYPVCGASRASLMTGLRPTPDRFNIYYSRADEDAAGIPDIAGTLKAAGYRTINNGKIYHHHDDNEASWDEIYRPKDFAQYFNEENLKIIGDRKADGSSPKGWPYEATDRPDEAYQGGKVAAKAIEELRRAKESGQPAFVTAGFTKPHLPFNCPQKYWDMYPANTIAMPDNYFAPTNAPVEAIHNFNELRSYYGVPENGALPEEMALKLIRGYRACTTFTDAMLGRIFQTLDELEMWDDTIVILWGDHGWQLGEHTLWCKHANFNTALQVPLIVRAPGKSKENSAALVEFVDLYPTICDLTGINKPEHLEGKSFVPLLDKPSRGWKKAVFGRYGKGDSIRTARYLYTEWRNKQGEIVAGMLYDHKVDPDENNNVAGHPEYADVVKRLSRELKAGWPHLQK</sequence>
<keyword evidence="4 7" id="KW-0732">Signal</keyword>
<keyword evidence="5" id="KW-0378">Hydrolase</keyword>
<evidence type="ECO:0000256" key="4">
    <source>
        <dbReference type="ARBA" id="ARBA00022729"/>
    </source>
</evidence>
<evidence type="ECO:0000256" key="3">
    <source>
        <dbReference type="ARBA" id="ARBA00022723"/>
    </source>
</evidence>
<reference evidence="9 10" key="1">
    <citation type="submission" date="2019-04" db="EMBL/GenBank/DDBJ databases">
        <authorList>
            <person name="Van Vliet M D."/>
        </authorList>
    </citation>
    <scope>NUCLEOTIDE SEQUENCE [LARGE SCALE GENOMIC DNA]</scope>
    <source>
        <strain evidence="9 10">F1</strain>
    </source>
</reference>
<dbReference type="Pfam" id="PF00884">
    <property type="entry name" value="Sulfatase"/>
    <property type="match status" value="1"/>
</dbReference>
<evidence type="ECO:0000313" key="9">
    <source>
        <dbReference type="EMBL" id="VGO15411.1"/>
    </source>
</evidence>
<evidence type="ECO:0000256" key="2">
    <source>
        <dbReference type="ARBA" id="ARBA00008779"/>
    </source>
</evidence>
<accession>A0A6C2U7A1</accession>
<proteinExistence type="inferred from homology"/>
<comment type="cofactor">
    <cofactor evidence="1">
        <name>Ca(2+)</name>
        <dbReference type="ChEBI" id="CHEBI:29108"/>
    </cofactor>
</comment>
<dbReference type="InterPro" id="IPR017850">
    <property type="entry name" value="Alkaline_phosphatase_core_sf"/>
</dbReference>
<evidence type="ECO:0000256" key="5">
    <source>
        <dbReference type="ARBA" id="ARBA00022801"/>
    </source>
</evidence>
<evidence type="ECO:0000256" key="6">
    <source>
        <dbReference type="ARBA" id="ARBA00022837"/>
    </source>
</evidence>
<dbReference type="GO" id="GO:0005737">
    <property type="term" value="C:cytoplasm"/>
    <property type="evidence" value="ECO:0007669"/>
    <property type="project" value="TreeGrafter"/>
</dbReference>
<protein>
    <submittedName>
        <fullName evidence="9">Choline-sulfatase</fullName>
    </submittedName>
</protein>
<dbReference type="GO" id="GO:0004423">
    <property type="term" value="F:iduronate-2-sulfatase activity"/>
    <property type="evidence" value="ECO:0007669"/>
    <property type="project" value="InterPro"/>
</dbReference>
<dbReference type="RefSeq" id="WP_168442424.1">
    <property type="nucleotide sequence ID" value="NZ_CAAHFG010000002.1"/>
</dbReference>
<organism evidence="9 10">
    <name type="scientific">Pontiella desulfatans</name>
    <dbReference type="NCBI Taxonomy" id="2750659"/>
    <lineage>
        <taxon>Bacteria</taxon>
        <taxon>Pseudomonadati</taxon>
        <taxon>Kiritimatiellota</taxon>
        <taxon>Kiritimatiellia</taxon>
        <taxon>Kiritimatiellales</taxon>
        <taxon>Pontiellaceae</taxon>
        <taxon>Pontiella</taxon>
    </lineage>
</organism>
<feature type="signal peptide" evidence="7">
    <location>
        <begin position="1"/>
        <end position="21"/>
    </location>
</feature>
<comment type="similarity">
    <text evidence="2">Belongs to the sulfatase family.</text>
</comment>
<dbReference type="PANTHER" id="PTHR45953:SF1">
    <property type="entry name" value="IDURONATE 2-SULFATASE"/>
    <property type="match status" value="1"/>
</dbReference>
<feature type="chain" id="PRO_5029012835" evidence="7">
    <location>
        <begin position="22"/>
        <end position="466"/>
    </location>
</feature>
<dbReference type="Gene3D" id="3.40.720.10">
    <property type="entry name" value="Alkaline Phosphatase, subunit A"/>
    <property type="match status" value="1"/>
</dbReference>
<dbReference type="Proteomes" id="UP000366872">
    <property type="component" value="Unassembled WGS sequence"/>
</dbReference>
<keyword evidence="10" id="KW-1185">Reference proteome</keyword>
<evidence type="ECO:0000256" key="7">
    <source>
        <dbReference type="SAM" id="SignalP"/>
    </source>
</evidence>
<name>A0A6C2U7A1_PONDE</name>
<keyword evidence="6" id="KW-0106">Calcium</keyword>
<feature type="domain" description="Sulfatase N-terminal" evidence="8">
    <location>
        <begin position="25"/>
        <end position="369"/>
    </location>
</feature>
<dbReference type="AlphaFoldDB" id="A0A6C2U7A1"/>
<dbReference type="CDD" id="cd16030">
    <property type="entry name" value="iduronate-2-sulfatase"/>
    <property type="match status" value="1"/>
</dbReference>
<keyword evidence="3" id="KW-0479">Metal-binding</keyword>